<keyword evidence="1" id="KW-0175">Coiled coil</keyword>
<gene>
    <name evidence="2" type="ORF">IC234_10590</name>
</gene>
<sequence>MQGPRPPRRRYEQQPTRKVVTGAAAPGALVETTDGALLVQPFEHWPYYTQEQHLLVDNEILDARFKQRLQLHYSRLERLVRVPSNELRRGYQLANNDGVLLGKYFPEWAYCPISNRFQKVADWRAAWTSNGREANQFNPPKSLVPRTRQPGSPVRMQRLEQVRFVLVSPAGEVADIPWDRWLLARQPGRVRVQERHGELQATMLDFEAAQPAGFSFIEYSVFDRLGDLSGIFLTAKNQQGQPLQDANGQQIRTSLNGLYSLRVRRSDLVQYGLLPFQNGTRGQSRPGDEHILFRPVIRSSNSIYYANKLESLYIPTRLTQRSTELIDLIRTSHEEGDTAERISRDIKRHQSIEISVAYITALIDADFELTDEVLDASELLYRQAEYDYLTRDEQGEHRNATTGRPELVFTAVPGLQLPGLARIYHLDQLKMVSVQPSYSRLDPLPSEQALQPDVYSPTSPNQPVNEREGSAIRKHYISIYGNQARFLPAYESYGEGIFLQFDRDELQKWEDEHNEVGEQARLIQANYLQSWQRQAGRVITASEVMIHTFSHLLLKELEFQCGYPVTSLRERLYCGDGMAGVLLFTVAGAEGSYGGLVSLSKDGRFEEIIRTALMRATDCSSDPVCWHPGEQGQGVGGLNMAACSSCSLVPETSCEEFNSFLDRRLVIDPKFGYFRKLVAAGL</sequence>
<evidence type="ECO:0000313" key="3">
    <source>
        <dbReference type="Proteomes" id="UP000606003"/>
    </source>
</evidence>
<evidence type="ECO:0000313" key="2">
    <source>
        <dbReference type="EMBL" id="MBD2722573.1"/>
    </source>
</evidence>
<dbReference type="RefSeq" id="WP_190924287.1">
    <property type="nucleotide sequence ID" value="NZ_JACXAC010000003.1"/>
</dbReference>
<comment type="caution">
    <text evidence="2">The sequence shown here is derived from an EMBL/GenBank/DDBJ whole genome shotgun (WGS) entry which is preliminary data.</text>
</comment>
<reference evidence="2 3" key="1">
    <citation type="submission" date="2020-09" db="EMBL/GenBank/DDBJ databases">
        <authorList>
            <person name="Kim M.K."/>
        </authorList>
    </citation>
    <scope>NUCLEOTIDE SEQUENCE [LARGE SCALE GENOMIC DNA]</scope>
    <source>
        <strain evidence="2 3">BT189</strain>
    </source>
</reference>
<dbReference type="EMBL" id="JACXAC010000003">
    <property type="protein sequence ID" value="MBD2722573.1"/>
    <property type="molecule type" value="Genomic_DNA"/>
</dbReference>
<evidence type="ECO:0000256" key="1">
    <source>
        <dbReference type="SAM" id="Coils"/>
    </source>
</evidence>
<name>A0ABR8JRX0_9BACT</name>
<organism evidence="2 3">
    <name type="scientific">Hymenobacter armeniacus</name>
    <dbReference type="NCBI Taxonomy" id="2771358"/>
    <lineage>
        <taxon>Bacteria</taxon>
        <taxon>Pseudomonadati</taxon>
        <taxon>Bacteroidota</taxon>
        <taxon>Cytophagia</taxon>
        <taxon>Cytophagales</taxon>
        <taxon>Hymenobacteraceae</taxon>
        <taxon>Hymenobacter</taxon>
    </lineage>
</organism>
<proteinExistence type="predicted"/>
<feature type="coiled-coil region" evidence="1">
    <location>
        <begin position="499"/>
        <end position="526"/>
    </location>
</feature>
<protein>
    <submittedName>
        <fullName evidence="2">DUF1998 domain-containing protein</fullName>
    </submittedName>
</protein>
<dbReference type="Proteomes" id="UP000606003">
    <property type="component" value="Unassembled WGS sequence"/>
</dbReference>
<accession>A0ABR8JRX0</accession>
<keyword evidence="3" id="KW-1185">Reference proteome</keyword>